<feature type="compositionally biased region" description="Low complexity" evidence="1">
    <location>
        <begin position="360"/>
        <end position="369"/>
    </location>
</feature>
<dbReference type="Proteomes" id="UP001141327">
    <property type="component" value="Unassembled WGS sequence"/>
</dbReference>
<feature type="region of interest" description="Disordered" evidence="1">
    <location>
        <begin position="1"/>
        <end position="390"/>
    </location>
</feature>
<dbReference type="InterPro" id="IPR001245">
    <property type="entry name" value="Ser-Thr/Tyr_kinase_cat_dom"/>
</dbReference>
<evidence type="ECO:0000259" key="2">
    <source>
        <dbReference type="PROSITE" id="PS50011"/>
    </source>
</evidence>
<dbReference type="PANTHER" id="PTHR44329">
    <property type="entry name" value="SERINE/THREONINE-PROTEIN KINASE TNNI3K-RELATED"/>
    <property type="match status" value="1"/>
</dbReference>
<accession>A0ABQ8UKW0</accession>
<evidence type="ECO:0000256" key="1">
    <source>
        <dbReference type="SAM" id="MobiDB-lite"/>
    </source>
</evidence>
<feature type="compositionally biased region" description="Low complexity" evidence="1">
    <location>
        <begin position="265"/>
        <end position="279"/>
    </location>
</feature>
<dbReference type="InterPro" id="IPR051681">
    <property type="entry name" value="Ser/Thr_Kinases-Pseudokinases"/>
</dbReference>
<evidence type="ECO:0000313" key="4">
    <source>
        <dbReference type="Proteomes" id="UP001141327"/>
    </source>
</evidence>
<feature type="domain" description="Protein kinase" evidence="2">
    <location>
        <begin position="386"/>
        <end position="726"/>
    </location>
</feature>
<reference evidence="3" key="1">
    <citation type="journal article" date="2022" name="bioRxiv">
        <title>Genomics of Preaxostyla Flagellates Illuminates Evolutionary Transitions and the Path Towards Mitochondrial Loss.</title>
        <authorList>
            <person name="Novak L.V.F."/>
            <person name="Treitli S.C."/>
            <person name="Pyrih J."/>
            <person name="Halakuc P."/>
            <person name="Pipaliya S.V."/>
            <person name="Vacek V."/>
            <person name="Brzon O."/>
            <person name="Soukal P."/>
            <person name="Eme L."/>
            <person name="Dacks J.B."/>
            <person name="Karnkowska A."/>
            <person name="Elias M."/>
            <person name="Hampl V."/>
        </authorList>
    </citation>
    <scope>NUCLEOTIDE SEQUENCE</scope>
    <source>
        <strain evidence="3">RCP-MX</strain>
    </source>
</reference>
<feature type="compositionally biased region" description="Low complexity" evidence="1">
    <location>
        <begin position="53"/>
        <end position="64"/>
    </location>
</feature>
<feature type="compositionally biased region" description="Low complexity" evidence="1">
    <location>
        <begin position="124"/>
        <end position="149"/>
    </location>
</feature>
<dbReference type="PANTHER" id="PTHR44329:SF214">
    <property type="entry name" value="PROTEIN KINASE DOMAIN-CONTAINING PROTEIN"/>
    <property type="match status" value="1"/>
</dbReference>
<dbReference type="Gene3D" id="1.10.510.10">
    <property type="entry name" value="Transferase(Phosphotransferase) domain 1"/>
    <property type="match status" value="1"/>
</dbReference>
<sequence length="726" mass="75672">MPMSMAWLAEGEGTPEQTPPPTAPRPTTPPQPQPSGPAQAAPAPPQDAPVSGPDAQQQQQQTAPTPAPDDARQQQQAAPTPTPIPSPTPTHIPAPAPEDAAPEEQEQAGAVGPVPSEAEALHQGASWAWASPRAPSPGPQGAAQAEGPQPQGPPHQDDRAPRPDGASEAPPSPPEAAPSEEAATPPPAGLPTPTREEAAAEADDDAEIPTRPRVAPQQAPLPGGARGPTRGRSLSQVQPSPRPAPSPRIPWELLDGPPPPPPPLTALATPEAPARTLATTPPPPPESDVALGPRWLEGLAPSPASPTARPRPPSERRPGPRRPAPAGRPPTGARLPHPSRGAPERAVPQAPGSPSPPGSPAQTGPAAAGLAHLSPADLGPPPLPASVRPPLLGQGPLGQCFLAALQGRPVVVKVFSGRLGYSSFLSSQLQRDVAPLAQPALATACRQACPLAPRPDCRSPPTHVLTLHTVSDTSSPSPSTPSVALPVRMTGSRGAGGEGLAGPLRADGVCLVSPYCGGGNLRAFLSKGAIRPGQARLARHAPLARVRPAPWKERLRVALEVARILAALHSAPLRMRTRPRCLKPENVLFDEGGGVWLADWGLPQLRRIAEGLAAAEGGGWPDCSVYRAPEMENMLTHTESSDIFVLGLILWEMATLHPWQWPQWADPPRLGQCFAKMGGAEGLLRANPLPQDVPHGWGDLVLKCWAWPPEERPTADQVVDLLREFE</sequence>
<dbReference type="Pfam" id="PF07714">
    <property type="entry name" value="PK_Tyr_Ser-Thr"/>
    <property type="match status" value="1"/>
</dbReference>
<protein>
    <recommendedName>
        <fullName evidence="2">Protein kinase domain-containing protein</fullName>
    </recommendedName>
</protein>
<keyword evidence="4" id="KW-1185">Reference proteome</keyword>
<evidence type="ECO:0000313" key="3">
    <source>
        <dbReference type="EMBL" id="KAJ4459066.1"/>
    </source>
</evidence>
<proteinExistence type="predicted"/>
<comment type="caution">
    <text evidence="3">The sequence shown here is derived from an EMBL/GenBank/DDBJ whole genome shotgun (WGS) entry which is preliminary data.</text>
</comment>
<dbReference type="InterPro" id="IPR011009">
    <property type="entry name" value="Kinase-like_dom_sf"/>
</dbReference>
<dbReference type="EMBL" id="JAPMOS010000023">
    <property type="protein sequence ID" value="KAJ4459066.1"/>
    <property type="molecule type" value="Genomic_DNA"/>
</dbReference>
<feature type="compositionally biased region" description="Pro residues" evidence="1">
    <location>
        <begin position="80"/>
        <end position="96"/>
    </location>
</feature>
<organism evidence="3 4">
    <name type="scientific">Paratrimastix pyriformis</name>
    <dbReference type="NCBI Taxonomy" id="342808"/>
    <lineage>
        <taxon>Eukaryota</taxon>
        <taxon>Metamonada</taxon>
        <taxon>Preaxostyla</taxon>
        <taxon>Paratrimastigidae</taxon>
        <taxon>Paratrimastix</taxon>
    </lineage>
</organism>
<gene>
    <name evidence="3" type="ORF">PAPYR_5122</name>
</gene>
<name>A0ABQ8UKW0_9EUKA</name>
<dbReference type="SUPFAM" id="SSF56112">
    <property type="entry name" value="Protein kinase-like (PK-like)"/>
    <property type="match status" value="1"/>
</dbReference>
<dbReference type="PROSITE" id="PS50011">
    <property type="entry name" value="PROTEIN_KINASE_DOM"/>
    <property type="match status" value="1"/>
</dbReference>
<dbReference type="InterPro" id="IPR000719">
    <property type="entry name" value="Prot_kinase_dom"/>
</dbReference>
<feature type="compositionally biased region" description="Pro residues" evidence="1">
    <location>
        <begin position="17"/>
        <end position="35"/>
    </location>
</feature>